<keyword evidence="2" id="KW-0812">Transmembrane</keyword>
<dbReference type="AlphaFoldDB" id="A0A369JBK1"/>
<accession>A0A369JBK1</accession>
<feature type="region of interest" description="Disordered" evidence="1">
    <location>
        <begin position="245"/>
        <end position="276"/>
    </location>
</feature>
<gene>
    <name evidence="4" type="ORF">Hypma_013627</name>
</gene>
<feature type="signal peptide" evidence="3">
    <location>
        <begin position="1"/>
        <end position="26"/>
    </location>
</feature>
<evidence type="ECO:0000313" key="4">
    <source>
        <dbReference type="EMBL" id="RDB19481.1"/>
    </source>
</evidence>
<feature type="region of interest" description="Disordered" evidence="1">
    <location>
        <begin position="133"/>
        <end position="168"/>
    </location>
</feature>
<keyword evidence="2" id="KW-1133">Transmembrane helix</keyword>
<feature type="compositionally biased region" description="Polar residues" evidence="1">
    <location>
        <begin position="133"/>
        <end position="167"/>
    </location>
</feature>
<evidence type="ECO:0000256" key="1">
    <source>
        <dbReference type="SAM" id="MobiDB-lite"/>
    </source>
</evidence>
<dbReference type="InParanoid" id="A0A369JBK1"/>
<comment type="caution">
    <text evidence="4">The sequence shown here is derived from an EMBL/GenBank/DDBJ whole genome shotgun (WGS) entry which is preliminary data.</text>
</comment>
<evidence type="ECO:0008006" key="6">
    <source>
        <dbReference type="Google" id="ProtNLM"/>
    </source>
</evidence>
<sequence length="349" mass="37884">MKMLRRRSLCLVEFLTVALVFHSSNAFLLMDPGPQFFDKILLPEPKPAMYHSRVASFSQCWQGKGEDIAPSVATTVICDVLTGYESAKSATSFAQTPQFSVTVKDDVRPPEKLSPPSSLPIIPAITRSMTDGRTYPLSTATAPSKSIETANPDSATTSFSAQLSPPTHSRPVGAIVGGTVGGLAIICAAIICLYIWRRRRRRHRGKFLDNSSKLLSIARDPTPAETQEWFSQMHGAMSKVEEQSGIMSQDGDGVKQKQKQSTGIETPAESSELHPISGVYDGSGSIGLTSYIASWRESQHSSGTRYPAHSDSVDSLSLPSQWDYPSVDGVWSPISSSPEPCRVSWDPCS</sequence>
<organism evidence="4 5">
    <name type="scientific">Hypsizygus marmoreus</name>
    <name type="common">White beech mushroom</name>
    <name type="synonym">Agaricus marmoreus</name>
    <dbReference type="NCBI Taxonomy" id="39966"/>
    <lineage>
        <taxon>Eukaryota</taxon>
        <taxon>Fungi</taxon>
        <taxon>Dikarya</taxon>
        <taxon>Basidiomycota</taxon>
        <taxon>Agaricomycotina</taxon>
        <taxon>Agaricomycetes</taxon>
        <taxon>Agaricomycetidae</taxon>
        <taxon>Agaricales</taxon>
        <taxon>Tricholomatineae</taxon>
        <taxon>Lyophyllaceae</taxon>
        <taxon>Hypsizygus</taxon>
    </lineage>
</organism>
<evidence type="ECO:0000256" key="2">
    <source>
        <dbReference type="SAM" id="Phobius"/>
    </source>
</evidence>
<dbReference type="EMBL" id="LUEZ02000080">
    <property type="protein sequence ID" value="RDB19481.1"/>
    <property type="molecule type" value="Genomic_DNA"/>
</dbReference>
<keyword evidence="2" id="KW-0472">Membrane</keyword>
<keyword evidence="3" id="KW-0732">Signal</keyword>
<feature type="chain" id="PRO_5016562645" description="Mid2 domain-containing protein" evidence="3">
    <location>
        <begin position="27"/>
        <end position="349"/>
    </location>
</feature>
<protein>
    <recommendedName>
        <fullName evidence="6">Mid2 domain-containing protein</fullName>
    </recommendedName>
</protein>
<evidence type="ECO:0000313" key="5">
    <source>
        <dbReference type="Proteomes" id="UP000076154"/>
    </source>
</evidence>
<name>A0A369JBK1_HYPMA</name>
<dbReference type="Proteomes" id="UP000076154">
    <property type="component" value="Unassembled WGS sequence"/>
</dbReference>
<feature type="transmembrane region" description="Helical" evidence="2">
    <location>
        <begin position="172"/>
        <end position="196"/>
    </location>
</feature>
<evidence type="ECO:0000256" key="3">
    <source>
        <dbReference type="SAM" id="SignalP"/>
    </source>
</evidence>
<keyword evidence="5" id="KW-1185">Reference proteome</keyword>
<reference evidence="4" key="1">
    <citation type="submission" date="2018-04" db="EMBL/GenBank/DDBJ databases">
        <title>Whole genome sequencing of Hypsizygus marmoreus.</title>
        <authorList>
            <person name="Choi I.-G."/>
            <person name="Min B."/>
            <person name="Kim J.-G."/>
            <person name="Kim S."/>
            <person name="Oh Y.-L."/>
            <person name="Kong W.-S."/>
            <person name="Park H."/>
            <person name="Jeong J."/>
            <person name="Song E.-S."/>
        </authorList>
    </citation>
    <scope>NUCLEOTIDE SEQUENCE [LARGE SCALE GENOMIC DNA]</scope>
    <source>
        <strain evidence="4">51987-8</strain>
    </source>
</reference>
<proteinExistence type="predicted"/>